<evidence type="ECO:0000313" key="3">
    <source>
        <dbReference type="Proteomes" id="UP000596742"/>
    </source>
</evidence>
<keyword evidence="3" id="KW-1185">Reference proteome</keyword>
<dbReference type="PROSITE" id="PS51717">
    <property type="entry name" value="G_VLIG"/>
    <property type="match status" value="1"/>
</dbReference>
<dbReference type="Pfam" id="PF25683">
    <property type="entry name" value="URGCP_GTPase"/>
    <property type="match status" value="1"/>
</dbReference>
<dbReference type="InterPro" id="IPR027417">
    <property type="entry name" value="P-loop_NTPase"/>
</dbReference>
<dbReference type="EMBL" id="UYJE01000973">
    <property type="protein sequence ID" value="VDH98052.1"/>
    <property type="molecule type" value="Genomic_DNA"/>
</dbReference>
<dbReference type="InterPro" id="IPR030383">
    <property type="entry name" value="G_VLIG_dom"/>
</dbReference>
<comment type="caution">
    <text evidence="2">The sequence shown here is derived from an EMBL/GenBank/DDBJ whole genome shotgun (WGS) entry which is preliminary data.</text>
</comment>
<dbReference type="InterPro" id="IPR052986">
    <property type="entry name" value="VLIG_GTPase"/>
</dbReference>
<dbReference type="OrthoDB" id="6141954at2759"/>
<accession>A0A8B6BYU2</accession>
<protein>
    <recommendedName>
        <fullName evidence="1">VLIG-type G domain-containing protein</fullName>
    </recommendedName>
</protein>
<proteinExistence type="predicted"/>
<dbReference type="Proteomes" id="UP000596742">
    <property type="component" value="Unassembled WGS sequence"/>
</dbReference>
<reference evidence="2" key="1">
    <citation type="submission" date="2018-11" db="EMBL/GenBank/DDBJ databases">
        <authorList>
            <person name="Alioto T."/>
            <person name="Alioto T."/>
        </authorList>
    </citation>
    <scope>NUCLEOTIDE SEQUENCE</scope>
</reference>
<dbReference type="GO" id="GO:0005525">
    <property type="term" value="F:GTP binding"/>
    <property type="evidence" value="ECO:0007669"/>
    <property type="project" value="InterPro"/>
</dbReference>
<dbReference type="Gene3D" id="3.40.50.300">
    <property type="entry name" value="P-loop containing nucleotide triphosphate hydrolases"/>
    <property type="match status" value="1"/>
</dbReference>
<dbReference type="PANTHER" id="PTHR14819:SF25">
    <property type="entry name" value="CHROMOSOME UNDETERMINED SCAFFOLD_52, WHOLE GENOME SHOTGUN SEQUENCE"/>
    <property type="match status" value="1"/>
</dbReference>
<organism evidence="2 3">
    <name type="scientific">Mytilus galloprovincialis</name>
    <name type="common">Mediterranean mussel</name>
    <dbReference type="NCBI Taxonomy" id="29158"/>
    <lineage>
        <taxon>Eukaryota</taxon>
        <taxon>Metazoa</taxon>
        <taxon>Spiralia</taxon>
        <taxon>Lophotrochozoa</taxon>
        <taxon>Mollusca</taxon>
        <taxon>Bivalvia</taxon>
        <taxon>Autobranchia</taxon>
        <taxon>Pteriomorphia</taxon>
        <taxon>Mytilida</taxon>
        <taxon>Mytiloidea</taxon>
        <taxon>Mytilidae</taxon>
        <taxon>Mytilinae</taxon>
        <taxon>Mytilus</taxon>
    </lineage>
</organism>
<name>A0A8B6BYU2_MYTGA</name>
<gene>
    <name evidence="2" type="ORF">MGAL_10B011257</name>
</gene>
<feature type="domain" description="VLIG-type G" evidence="1">
    <location>
        <begin position="299"/>
        <end position="543"/>
    </location>
</feature>
<evidence type="ECO:0000313" key="2">
    <source>
        <dbReference type="EMBL" id="VDH98052.1"/>
    </source>
</evidence>
<sequence>MSDFKEKTEFCILSREGRATSFSDVKISICRSIKKITTDMKPLTLSQRLKDEEDTHSKIEGKFRDCKKKAEEILDHILMSDSNIKDKTVQLQGETWRTWTKYCKTLNQTSHYTSIKDADTTEQKMIEVRMKQWYMCQNLGPFMNSFIEMIVEYSDLEPEFTFIIWWIRLLMDERSRHILPEYLAGYQESWQALRSVRNKKQHDVFEKLKIQLNDKECALAEASFGFEHLVREIGQMYEAMIECKLKTPNDLRLVTQLAKVGAKMLLNGQPFEIMDGDVANVPLVWVKAVLTELKNMIGDKKLLALSILGVQSSGKSTLLNAMFGLQFAVNARRCTRGVFVQLVKVENCTVPVDFIAVIATKGLRAPKLAHKKFSHDNELATFVIGLGDITIVNIKGENTAEVQDVLQIAVHAFLRLKLANSRINLKKSCIFIHQNVSASDARNKTIEGRQKFLEKLDEMTQVAADQENIGNIHSFSQVIDFDCNSDLFYLSDLWKGDPPMALVNPGYSKRVEEVRNNILHKLASVRETYLTITETIAKIVDLWKGIIKDDFMFSFRNSLEMKAYNSMERTYQELLWKLEQFVTKFVLSEAKSDLMLCSNEEDCANTIQKLFTLLLKKVSMQVNALNEELVNFVDSNSLKDIMIQWKQKKQIQLNNEAKEFISRSKSVILETKEKILVKKLRMNAQKDHEIEINRRAQQLAIEMRGEKPTEDILHKKFEQMWTTWMDGNSEINLSIKDCIESLFWSKFPTDAAFFECQTDLSESKTMLICIDEYKQIKDDIKMCLANKYGSDLAYDIVQMSDDEFKKFRSLIRLDGSIAIKAIDDSHITIDKAWIPMFVTKERRDTCKKYAFNFTHVLLTCIDLFLSKIKKRNEKFHVKYVEEILQIIDYQIAFYKGQNFTLTKDYITMVTKHIMRYVSIWFTHQNVDLSQRHTSQYAKENDLAIQPSTVNLPAITYRNRNSNKPPAKLEGSIKNIDILENHISMINLFDMENWGAVSDIRNEAVVVTNKILKIIDTRLAEYNLQDVRFDLSFPTEIVFLISKEIAKHNEHLENSYRFNLLPPYRAMMFTHVKPFITDFFVRLNDKYNKKHSPKSQMKKYKGNVWTLFQNVVDSKTENVIAANLFRKVIAKAITDHVDDLFPILAQEHIMKSFAHEKYSLMKSIMIDLAEKDDFNNISVFIHDPSEYARMWVNQYLTREMFDRKSDNSTTYGQLAQSIIQKIFQQLSKRILEASRICRNSEMNDLSSWINVFVRNTTESNTIPFSNEMFVHVQNRNVHDLESYANVIILDLDDIENDIFMPYHNTDQYAVQWTENPIPGIMEKLWGCTAKCMFCAEPCRHTGKNHIEEDIPHQCIQHRPQGIGGFHWEDTKHLVTEFCNFRVQTDQIYKWQKGKNKESR</sequence>
<dbReference type="SUPFAM" id="SSF52540">
    <property type="entry name" value="P-loop containing nucleoside triphosphate hydrolases"/>
    <property type="match status" value="1"/>
</dbReference>
<dbReference type="PANTHER" id="PTHR14819">
    <property type="entry name" value="GTP-BINDING"/>
    <property type="match status" value="1"/>
</dbReference>
<evidence type="ECO:0000259" key="1">
    <source>
        <dbReference type="PROSITE" id="PS51717"/>
    </source>
</evidence>